<organism evidence="1 2">
    <name type="scientific">Acinetobacter pittii</name>
    <name type="common">Acinetobacter genomosp. 3</name>
    <dbReference type="NCBI Taxonomy" id="48296"/>
    <lineage>
        <taxon>Bacteria</taxon>
        <taxon>Pseudomonadati</taxon>
        <taxon>Pseudomonadota</taxon>
        <taxon>Gammaproteobacteria</taxon>
        <taxon>Moraxellales</taxon>
        <taxon>Moraxellaceae</taxon>
        <taxon>Acinetobacter</taxon>
        <taxon>Acinetobacter calcoaceticus/baumannii complex</taxon>
    </lineage>
</organism>
<comment type="caution">
    <text evidence="1">The sequence shown here is derived from an EMBL/GenBank/DDBJ whole genome shotgun (WGS) entry which is preliminary data.</text>
</comment>
<proteinExistence type="predicted"/>
<evidence type="ECO:0000313" key="2">
    <source>
        <dbReference type="Proteomes" id="UP000660083"/>
    </source>
</evidence>
<evidence type="ECO:0000313" key="1">
    <source>
        <dbReference type="EMBL" id="MBK1445765.1"/>
    </source>
</evidence>
<dbReference type="EMBL" id="JAEFCT010000013">
    <property type="protein sequence ID" value="MBK1445765.1"/>
    <property type="molecule type" value="Genomic_DNA"/>
</dbReference>
<reference evidence="1" key="1">
    <citation type="submission" date="2020-12" db="EMBL/GenBank/DDBJ databases">
        <authorList>
            <person name="Chopjitt P."/>
        </authorList>
    </citation>
    <scope>NUCLEOTIDE SEQUENCE</scope>
    <source>
        <strain evidence="1">AP1</strain>
    </source>
</reference>
<accession>A0A8I1HD05</accession>
<name>A0A8I1HD05_ACIPI</name>
<gene>
    <name evidence="1" type="ORF">JDA50_15195</name>
</gene>
<dbReference type="AlphaFoldDB" id="A0A8I1HD05"/>
<evidence type="ECO:0008006" key="3">
    <source>
        <dbReference type="Google" id="ProtNLM"/>
    </source>
</evidence>
<dbReference type="RefSeq" id="WP_200005335.1">
    <property type="nucleotide sequence ID" value="NZ_JAEFCT010000013.1"/>
</dbReference>
<sequence length="435" mass="50682">MKQCYLLAAGFSYQFGMPLASDLTEVFLSIFDKEYITLLADGLSNTFPYGEEYPLSRNALLEAFELLLSYKEKNEQNYEVIINAVKNLSKPSTSQSERHSYEYVFGILYGIIHTILVDYQKAAFHLYQINKEPYRNFRNLINQNEETWIFTLNHDLFMEYLALDFDIPISFGDSHQISFRQDNRENLNKIIKLTYTKRDELTLENLSYLTGEYGINLVKLHGGLNELKYKDGQYLCNLSLDVENATELSNNFNDMIKMCHYLPNGEKIKSAQDCIITNMDNELDVAEKSMLTGGDKYSISYSEKEGEEKLILFSKKLNEIDTLTIIGYGFNDRHINNKIYRALILNPQLKIKIIDPYAKYPDSLLEFKDSIQLIRSDVANWIYYEENSTNREHKWNPELIPYNEAVKSLRDILKTTIMRLIMLKYKPSQSNGRSS</sequence>
<dbReference type="Proteomes" id="UP000660083">
    <property type="component" value="Unassembled WGS sequence"/>
</dbReference>
<protein>
    <recommendedName>
        <fullName evidence="3">SIR2-like domain-containing protein</fullName>
    </recommendedName>
</protein>